<protein>
    <submittedName>
        <fullName evidence="3">Uncharacterized protein</fullName>
    </submittedName>
</protein>
<dbReference type="OrthoDB" id="231913at2"/>
<proteinExistence type="predicted"/>
<feature type="transmembrane region" description="Helical" evidence="2">
    <location>
        <begin position="256"/>
        <end position="278"/>
    </location>
</feature>
<keyword evidence="4" id="KW-1185">Reference proteome</keyword>
<accession>D8JVT0</accession>
<dbReference type="HOGENOM" id="CLU_435305_0_0_5"/>
<dbReference type="RefSeq" id="WP_013215184.1">
    <property type="nucleotide sequence ID" value="NC_014313.1"/>
</dbReference>
<evidence type="ECO:0000256" key="1">
    <source>
        <dbReference type="SAM" id="MobiDB-lite"/>
    </source>
</evidence>
<dbReference type="SUPFAM" id="SSF53474">
    <property type="entry name" value="alpha/beta-Hydrolases"/>
    <property type="match status" value="1"/>
</dbReference>
<evidence type="ECO:0000313" key="4">
    <source>
        <dbReference type="Proteomes" id="UP000002033"/>
    </source>
</evidence>
<dbReference type="KEGG" id="hdn:Hden_1155"/>
<feature type="compositionally biased region" description="Low complexity" evidence="1">
    <location>
        <begin position="325"/>
        <end position="337"/>
    </location>
</feature>
<keyword evidence="2" id="KW-1133">Transmembrane helix</keyword>
<dbReference type="eggNOG" id="ENOG502ZFY7">
    <property type="taxonomic scope" value="Bacteria"/>
</dbReference>
<keyword evidence="2" id="KW-0812">Transmembrane</keyword>
<feature type="region of interest" description="Disordered" evidence="1">
    <location>
        <begin position="321"/>
        <end position="340"/>
    </location>
</feature>
<sequence length="643" mass="71475">MATIITVHGTFAKPTEANADGGPQPDLQWWESQSTFEKDLNQLVEGRDGKLDVKPFVWSGDNSEVERREAGAKLARMMHDLEVRSEPYCVIGHSHGGSVVSAALLECAARKRSLPNMKRWITVGTPFINLRKELWLLTRLSLVRKVIFVASMMLLLMLLIYQAATILTGDRLLFGGLFPRVQYWTIAFMSIPAFLIYFLFKYLDVRSMLDHRRRVTKRARKSFGDRWRALAHPDDEAIQGLALLPEARLSFFDRSFAISTITLTSVIALPLIYLAVLFSPPTIVGLSNWLYTHVYEVNLTPEAEADVKALREEMRAIRRNRETEAATSAAAAAPTERTQQERSALWKQFREKRGALEAKYPNFSEIERAMRFRQRFLETKDGQPCEGGVICGGGRDLTYNSGLLLHLVTDELSWFLGANNARGMSSQRWIWSLAVPMVVTPLIFGIIALVLMATIQALASVISGVSSKFLNSITNAEVKRAGFGNDTEGEVVSGAADRPAWLDRSQPRLPAAVADLVTDYSNMAASLSIAKFRQAIGQIRFAVPPHSADSAISTYFTWKELVHASYFDVPEFRKLVAQAVSRADGFAPSERFLADPDFARTEQWLTAIEQSPGTTAVPGDREPTAKDAKAVAAVVTSTVKAEP</sequence>
<name>D8JVT0_HYPDA</name>
<feature type="transmembrane region" description="Helical" evidence="2">
    <location>
        <begin position="142"/>
        <end position="161"/>
    </location>
</feature>
<evidence type="ECO:0000256" key="2">
    <source>
        <dbReference type="SAM" id="Phobius"/>
    </source>
</evidence>
<feature type="transmembrane region" description="Helical" evidence="2">
    <location>
        <begin position="429"/>
        <end position="453"/>
    </location>
</feature>
<organism evidence="3 4">
    <name type="scientific">Hyphomicrobium denitrificans (strain ATCC 51888 / DSM 1869 / NCIMB 11706 / TK 0415)</name>
    <dbReference type="NCBI Taxonomy" id="582899"/>
    <lineage>
        <taxon>Bacteria</taxon>
        <taxon>Pseudomonadati</taxon>
        <taxon>Pseudomonadota</taxon>
        <taxon>Alphaproteobacteria</taxon>
        <taxon>Hyphomicrobiales</taxon>
        <taxon>Hyphomicrobiaceae</taxon>
        <taxon>Hyphomicrobium</taxon>
    </lineage>
</organism>
<dbReference type="Gene3D" id="3.40.50.1820">
    <property type="entry name" value="alpha/beta hydrolase"/>
    <property type="match status" value="1"/>
</dbReference>
<evidence type="ECO:0000313" key="3">
    <source>
        <dbReference type="EMBL" id="ADJ22969.1"/>
    </source>
</evidence>
<dbReference type="AlphaFoldDB" id="D8JVT0"/>
<dbReference type="EMBL" id="CP002083">
    <property type="protein sequence ID" value="ADJ22969.1"/>
    <property type="molecule type" value="Genomic_DNA"/>
</dbReference>
<dbReference type="InterPro" id="IPR029058">
    <property type="entry name" value="AB_hydrolase_fold"/>
</dbReference>
<reference evidence="4" key="1">
    <citation type="journal article" date="2011" name="J. Bacteriol.">
        <title>Genome sequences of eight morphologically diverse alphaproteobacteria.</title>
        <authorList>
            <consortium name="US DOE Joint Genome Institute"/>
            <person name="Brown P.J."/>
            <person name="Kysela D.T."/>
            <person name="Buechlein A."/>
            <person name="Hemmerich C."/>
            <person name="Brun Y.V."/>
        </authorList>
    </citation>
    <scope>NUCLEOTIDE SEQUENCE [LARGE SCALE GENOMIC DNA]</scope>
    <source>
        <strain evidence="4">ATCC 51888 / DSM 1869 / NCIB 11706 / TK 0415</strain>
    </source>
</reference>
<gene>
    <name evidence="3" type="ordered locus">Hden_1155</name>
</gene>
<dbReference type="Proteomes" id="UP000002033">
    <property type="component" value="Chromosome"/>
</dbReference>
<feature type="transmembrane region" description="Helical" evidence="2">
    <location>
        <begin position="181"/>
        <end position="203"/>
    </location>
</feature>
<keyword evidence="2" id="KW-0472">Membrane</keyword>